<feature type="repeat" description="WD" evidence="6">
    <location>
        <begin position="51"/>
        <end position="92"/>
    </location>
</feature>
<dbReference type="SMART" id="SM00320">
    <property type="entry name" value="WD40"/>
    <property type="match status" value="4"/>
</dbReference>
<keyword evidence="8" id="KW-1185">Reference proteome</keyword>
<dbReference type="PROSITE" id="PS50082">
    <property type="entry name" value="WD_REPEATS_2"/>
    <property type="match status" value="3"/>
</dbReference>
<dbReference type="eggNOG" id="KOG0316">
    <property type="taxonomic scope" value="Eukaryota"/>
</dbReference>
<evidence type="ECO:0000256" key="1">
    <source>
        <dbReference type="ARBA" id="ARBA00004496"/>
    </source>
</evidence>
<comment type="subcellular location">
    <subcellularLocation>
        <location evidence="1">Cytoplasm</location>
    </subcellularLocation>
</comment>
<dbReference type="SMR" id="A2E2R1"/>
<dbReference type="InterPro" id="IPR001680">
    <property type="entry name" value="WD40_rpt"/>
</dbReference>
<dbReference type="OrthoDB" id="71437at2759"/>
<dbReference type="GO" id="GO:0005737">
    <property type="term" value="C:cytoplasm"/>
    <property type="evidence" value="ECO:0007669"/>
    <property type="project" value="UniProtKB-SubCell"/>
</dbReference>
<dbReference type="Proteomes" id="UP000001542">
    <property type="component" value="Unassembled WGS sequence"/>
</dbReference>
<evidence type="ECO:0000256" key="5">
    <source>
        <dbReference type="ARBA" id="ARBA00038145"/>
    </source>
</evidence>
<proteinExistence type="inferred from homology"/>
<dbReference type="InterPro" id="IPR036322">
    <property type="entry name" value="WD40_repeat_dom_sf"/>
</dbReference>
<evidence type="ECO:0000256" key="3">
    <source>
        <dbReference type="ARBA" id="ARBA00022574"/>
    </source>
</evidence>
<evidence type="ECO:0000256" key="2">
    <source>
        <dbReference type="ARBA" id="ARBA00022490"/>
    </source>
</evidence>
<dbReference type="InterPro" id="IPR020472">
    <property type="entry name" value="WD40_PAC1"/>
</dbReference>
<reference evidence="7" key="1">
    <citation type="submission" date="2006-10" db="EMBL/GenBank/DDBJ databases">
        <authorList>
            <person name="Amadeo P."/>
            <person name="Zhao Q."/>
            <person name="Wortman J."/>
            <person name="Fraser-Liggett C."/>
            <person name="Carlton J."/>
        </authorList>
    </citation>
    <scope>NUCLEOTIDE SEQUENCE</scope>
    <source>
        <strain evidence="7">G3</strain>
    </source>
</reference>
<keyword evidence="3 6" id="KW-0853">WD repeat</keyword>
<dbReference type="Pfam" id="PF00400">
    <property type="entry name" value="WD40"/>
    <property type="match status" value="3"/>
</dbReference>
<dbReference type="KEGG" id="tva:4771062"/>
<feature type="repeat" description="WD" evidence="6">
    <location>
        <begin position="93"/>
        <end position="125"/>
    </location>
</feature>
<dbReference type="PANTHER" id="PTHR22842:SF3">
    <property type="entry name" value="WD REPEAT DOMAIN-CONTAINING PROTEIN 83"/>
    <property type="match status" value="1"/>
</dbReference>
<dbReference type="FunCoup" id="A2E2R1">
    <property type="interactions" value="128"/>
</dbReference>
<dbReference type="Gene3D" id="2.130.10.10">
    <property type="entry name" value="YVTN repeat-like/Quinoprotein amine dehydrogenase"/>
    <property type="match status" value="1"/>
</dbReference>
<dbReference type="EMBL" id="DS113291">
    <property type="protein sequence ID" value="EAY13089.1"/>
    <property type="molecule type" value="Genomic_DNA"/>
</dbReference>
<dbReference type="GO" id="GO:0000398">
    <property type="term" value="P:mRNA splicing, via spliceosome"/>
    <property type="evidence" value="ECO:0000318"/>
    <property type="project" value="GO_Central"/>
</dbReference>
<dbReference type="InterPro" id="IPR015943">
    <property type="entry name" value="WD40/YVTN_repeat-like_dom_sf"/>
</dbReference>
<dbReference type="PRINTS" id="PR00320">
    <property type="entry name" value="GPROTEINBRPT"/>
</dbReference>
<dbReference type="VEuPathDB" id="TrichDB:TVAG_212710"/>
<dbReference type="InterPro" id="IPR051980">
    <property type="entry name" value="WD_repeat_MORG1"/>
</dbReference>
<dbReference type="GO" id="GO:0071013">
    <property type="term" value="C:catalytic step 2 spliceosome"/>
    <property type="evidence" value="ECO:0000318"/>
    <property type="project" value="GO_Central"/>
</dbReference>
<dbReference type="PANTHER" id="PTHR22842">
    <property type="entry name" value="WD40 REPEAT PROTEIN"/>
    <property type="match status" value="1"/>
</dbReference>
<gene>
    <name evidence="7" type="ORF">TVAG_212710</name>
</gene>
<keyword evidence="2" id="KW-0963">Cytoplasm</keyword>
<name>A2E2R1_TRIV3</name>
<sequence length="296" mass="32712">MTLKLKHEYTAHDGSVTQIKYSKDYKHIISSGEDGVIQIWKIDNNEFVASMKGHMGSVNSFVTNNSDSQMISGGTDRSLVWWDVERQADIRRLKCHDGAINSVCLSKNLGIVFSGSTDSTVQAWDNRISSNSPMSVFSDAKDAITSVSTSRYEIFTASLDGKLRMYDVRNNKLIMDDIGSPIMHIELSWDNHAVLVADSSSRIKLQTTNTGDAYQMYEGAIIENCPIKCHFASSIYKIISGSKTGEGFIWDTKEGKLDDKIKFGEGPIIDVAANEPFTAISLGSTNGHIGIFEKED</sequence>
<keyword evidence="4" id="KW-0677">Repeat</keyword>
<organism evidence="7 8">
    <name type="scientific">Trichomonas vaginalis (strain ATCC PRA-98 / G3)</name>
    <dbReference type="NCBI Taxonomy" id="412133"/>
    <lineage>
        <taxon>Eukaryota</taxon>
        <taxon>Metamonada</taxon>
        <taxon>Parabasalia</taxon>
        <taxon>Trichomonadida</taxon>
        <taxon>Trichomonadidae</taxon>
        <taxon>Trichomonas</taxon>
    </lineage>
</organism>
<evidence type="ECO:0000256" key="6">
    <source>
        <dbReference type="PROSITE-ProRule" id="PRU00221"/>
    </source>
</evidence>
<dbReference type="PROSITE" id="PS50294">
    <property type="entry name" value="WD_REPEATS_REGION"/>
    <property type="match status" value="3"/>
</dbReference>
<dbReference type="InParanoid" id="A2E2R1"/>
<dbReference type="AlphaFoldDB" id="A2E2R1"/>
<dbReference type="OMA" id="GGKICCC"/>
<evidence type="ECO:0000313" key="8">
    <source>
        <dbReference type="Proteomes" id="UP000001542"/>
    </source>
</evidence>
<accession>A2E2R1</accession>
<dbReference type="RefSeq" id="XP_001325312.1">
    <property type="nucleotide sequence ID" value="XM_001325277.1"/>
</dbReference>
<feature type="repeat" description="WD" evidence="6">
    <location>
        <begin position="9"/>
        <end position="50"/>
    </location>
</feature>
<evidence type="ECO:0000313" key="7">
    <source>
        <dbReference type="EMBL" id="EAY13089.1"/>
    </source>
</evidence>
<dbReference type="STRING" id="5722.A2E2R1"/>
<reference evidence="7" key="2">
    <citation type="journal article" date="2007" name="Science">
        <title>Draft genome sequence of the sexually transmitted pathogen Trichomonas vaginalis.</title>
        <authorList>
            <person name="Carlton J.M."/>
            <person name="Hirt R.P."/>
            <person name="Silva J.C."/>
            <person name="Delcher A.L."/>
            <person name="Schatz M."/>
            <person name="Zhao Q."/>
            <person name="Wortman J.R."/>
            <person name="Bidwell S.L."/>
            <person name="Alsmark U.C.M."/>
            <person name="Besteiro S."/>
            <person name="Sicheritz-Ponten T."/>
            <person name="Noel C.J."/>
            <person name="Dacks J.B."/>
            <person name="Foster P.G."/>
            <person name="Simillion C."/>
            <person name="Van de Peer Y."/>
            <person name="Miranda-Saavedra D."/>
            <person name="Barton G.J."/>
            <person name="Westrop G.D."/>
            <person name="Mueller S."/>
            <person name="Dessi D."/>
            <person name="Fiori P.L."/>
            <person name="Ren Q."/>
            <person name="Paulsen I."/>
            <person name="Zhang H."/>
            <person name="Bastida-Corcuera F.D."/>
            <person name="Simoes-Barbosa A."/>
            <person name="Brown M.T."/>
            <person name="Hayes R.D."/>
            <person name="Mukherjee M."/>
            <person name="Okumura C.Y."/>
            <person name="Schneider R."/>
            <person name="Smith A.J."/>
            <person name="Vanacova S."/>
            <person name="Villalvazo M."/>
            <person name="Haas B.J."/>
            <person name="Pertea M."/>
            <person name="Feldblyum T.V."/>
            <person name="Utterback T.R."/>
            <person name="Shu C.L."/>
            <person name="Osoegawa K."/>
            <person name="de Jong P.J."/>
            <person name="Hrdy I."/>
            <person name="Horvathova L."/>
            <person name="Zubacova Z."/>
            <person name="Dolezal P."/>
            <person name="Malik S.B."/>
            <person name="Logsdon J.M. Jr."/>
            <person name="Henze K."/>
            <person name="Gupta A."/>
            <person name="Wang C.C."/>
            <person name="Dunne R.L."/>
            <person name="Upcroft J.A."/>
            <person name="Upcroft P."/>
            <person name="White O."/>
            <person name="Salzberg S.L."/>
            <person name="Tang P."/>
            <person name="Chiu C.-H."/>
            <person name="Lee Y.-S."/>
            <person name="Embley T.M."/>
            <person name="Coombs G.H."/>
            <person name="Mottram J.C."/>
            <person name="Tachezy J."/>
            <person name="Fraser-Liggett C.M."/>
            <person name="Johnson P.J."/>
        </authorList>
    </citation>
    <scope>NUCLEOTIDE SEQUENCE [LARGE SCALE GENOMIC DNA]</scope>
    <source>
        <strain evidence="7">G3</strain>
    </source>
</reference>
<dbReference type="VEuPathDB" id="TrichDB:TVAGG3_0166570"/>
<dbReference type="SUPFAM" id="SSF50978">
    <property type="entry name" value="WD40 repeat-like"/>
    <property type="match status" value="1"/>
</dbReference>
<evidence type="ECO:0000256" key="4">
    <source>
        <dbReference type="ARBA" id="ARBA00022737"/>
    </source>
</evidence>
<protein>
    <submittedName>
        <fullName evidence="7">Wd-repeat protein, putative</fullName>
    </submittedName>
</protein>
<comment type="similarity">
    <text evidence="5">Belongs to the WD repeat MORG1 family.</text>
</comment>